<keyword evidence="7" id="KW-1133">Transmembrane helix</keyword>
<evidence type="ECO:0000256" key="3">
    <source>
        <dbReference type="ARBA" id="ARBA00022723"/>
    </source>
</evidence>
<evidence type="ECO:0000313" key="9">
    <source>
        <dbReference type="EMBL" id="HCW92442.1"/>
    </source>
</evidence>
<evidence type="ECO:0000313" key="10">
    <source>
        <dbReference type="Proteomes" id="UP000262325"/>
    </source>
</evidence>
<dbReference type="InterPro" id="IPR038297">
    <property type="entry name" value="CcmH/CycL/NrfF/Ccl2_sf"/>
</dbReference>
<keyword evidence="6 7" id="KW-0408">Iron</keyword>
<comment type="function">
    <text evidence="7">Possible subunit of a heme lyase.</text>
</comment>
<evidence type="ECO:0000256" key="1">
    <source>
        <dbReference type="ARBA" id="ARBA00010342"/>
    </source>
</evidence>
<proteinExistence type="inferred from homology"/>
<keyword evidence="2 7" id="KW-0349">Heme</keyword>
<dbReference type="CDD" id="cd16378">
    <property type="entry name" value="CcmH_N"/>
    <property type="match status" value="1"/>
</dbReference>
<keyword evidence="3 7" id="KW-0479">Metal-binding</keyword>
<comment type="similarity">
    <text evidence="1 7">Belongs to the CcmH/CycL/Ccl2/NrfF family.</text>
</comment>
<feature type="domain" description="CcmH/CycL/Ccl2/NrfF N-terminal" evidence="8">
    <location>
        <begin position="29"/>
        <end position="145"/>
    </location>
</feature>
<dbReference type="GO" id="GO:0005886">
    <property type="term" value="C:plasma membrane"/>
    <property type="evidence" value="ECO:0007669"/>
    <property type="project" value="TreeGrafter"/>
</dbReference>
<gene>
    <name evidence="9" type="ORF">DHM44_02035</name>
</gene>
<protein>
    <recommendedName>
        <fullName evidence="7">Cytochrome c-type biogenesis protein</fullName>
    </recommendedName>
</protein>
<evidence type="ECO:0000256" key="4">
    <source>
        <dbReference type="ARBA" id="ARBA00022729"/>
    </source>
</evidence>
<dbReference type="InterPro" id="IPR005616">
    <property type="entry name" value="CcmH/CycL/Ccl2/NrfF_N"/>
</dbReference>
<organism evidence="9 10">
    <name type="scientific">Flexistipes sinusarabici</name>
    <dbReference type="NCBI Taxonomy" id="2352"/>
    <lineage>
        <taxon>Bacteria</taxon>
        <taxon>Pseudomonadati</taxon>
        <taxon>Deferribacterota</taxon>
        <taxon>Deferribacteres</taxon>
        <taxon>Deferribacterales</taxon>
        <taxon>Flexistipitaceae</taxon>
        <taxon>Flexistipes</taxon>
    </lineage>
</organism>
<dbReference type="PANTHER" id="PTHR47870:SF1">
    <property type="entry name" value="CYTOCHROME C-TYPE BIOGENESIS PROTEIN CCMH"/>
    <property type="match status" value="1"/>
</dbReference>
<dbReference type="EMBL" id="DPPF01000042">
    <property type="protein sequence ID" value="HCW92442.1"/>
    <property type="molecule type" value="Genomic_DNA"/>
</dbReference>
<dbReference type="Gene3D" id="1.10.8.640">
    <property type="entry name" value="Cytochrome C biogenesis protein"/>
    <property type="match status" value="1"/>
</dbReference>
<dbReference type="GO" id="GO:0046872">
    <property type="term" value="F:metal ion binding"/>
    <property type="evidence" value="ECO:0007669"/>
    <property type="project" value="UniProtKB-KW"/>
</dbReference>
<keyword evidence="4 7" id="KW-0732">Signal</keyword>
<comment type="caution">
    <text evidence="9">The sequence shown here is derived from an EMBL/GenBank/DDBJ whole genome shotgun (WGS) entry which is preliminary data.</text>
</comment>
<keyword evidence="7" id="KW-0812">Transmembrane</keyword>
<dbReference type="GO" id="GO:0017004">
    <property type="term" value="P:cytochrome complex assembly"/>
    <property type="evidence" value="ECO:0007669"/>
    <property type="project" value="UniProtKB-KW"/>
</dbReference>
<dbReference type="Pfam" id="PF03918">
    <property type="entry name" value="CcmH"/>
    <property type="match status" value="1"/>
</dbReference>
<evidence type="ECO:0000259" key="8">
    <source>
        <dbReference type="Pfam" id="PF03918"/>
    </source>
</evidence>
<keyword evidence="5" id="KW-0201">Cytochrome c-type biogenesis</keyword>
<evidence type="ECO:0000256" key="7">
    <source>
        <dbReference type="RuleBase" id="RU364112"/>
    </source>
</evidence>
<dbReference type="InterPro" id="IPR051263">
    <property type="entry name" value="C-type_cytochrome_biogenesis"/>
</dbReference>
<dbReference type="Proteomes" id="UP000262325">
    <property type="component" value="Unassembled WGS sequence"/>
</dbReference>
<evidence type="ECO:0000256" key="5">
    <source>
        <dbReference type="ARBA" id="ARBA00022748"/>
    </source>
</evidence>
<dbReference type="AlphaFoldDB" id="A0A3D5QB91"/>
<keyword evidence="7" id="KW-0472">Membrane</keyword>
<dbReference type="PANTHER" id="PTHR47870">
    <property type="entry name" value="CYTOCHROME C-TYPE BIOGENESIS PROTEIN CCMH"/>
    <property type="match status" value="1"/>
</dbReference>
<evidence type="ECO:0000256" key="2">
    <source>
        <dbReference type="ARBA" id="ARBA00022617"/>
    </source>
</evidence>
<sequence length="161" mass="18541">MNIMRKSSLIILTVLFLLSLFYSISYAERLDRALFKKIEANLMCTDGCGMYLKTCENATAQKMRKDIIAMLTKGMSEKEIYGRMISVYGEEVMASPPVSSKFNIIAWAGPFVAIIIGFIVIYICLDRWIFNSRKAEAGTDINEKEIEQYEDYLDEEIKKHY</sequence>
<accession>A0A3D5QB91</accession>
<name>A0A3D5QB91_FLESI</name>
<evidence type="ECO:0000256" key="6">
    <source>
        <dbReference type="ARBA" id="ARBA00023004"/>
    </source>
</evidence>
<reference evidence="9 10" key="1">
    <citation type="journal article" date="2018" name="Nat. Biotechnol.">
        <title>A standardized bacterial taxonomy based on genome phylogeny substantially revises the tree of life.</title>
        <authorList>
            <person name="Parks D.H."/>
            <person name="Chuvochina M."/>
            <person name="Waite D.W."/>
            <person name="Rinke C."/>
            <person name="Skarshewski A."/>
            <person name="Chaumeil P.A."/>
            <person name="Hugenholtz P."/>
        </authorList>
    </citation>
    <scope>NUCLEOTIDE SEQUENCE [LARGE SCALE GENOMIC DNA]</scope>
    <source>
        <strain evidence="9">UBA8672</strain>
    </source>
</reference>
<feature type="transmembrane region" description="Helical" evidence="7">
    <location>
        <begin position="104"/>
        <end position="125"/>
    </location>
</feature>